<organism evidence="1 2">
    <name type="scientific">Palleronia abyssalis</name>
    <dbReference type="NCBI Taxonomy" id="1501240"/>
    <lineage>
        <taxon>Bacteria</taxon>
        <taxon>Pseudomonadati</taxon>
        <taxon>Pseudomonadota</taxon>
        <taxon>Alphaproteobacteria</taxon>
        <taxon>Rhodobacterales</taxon>
        <taxon>Roseobacteraceae</taxon>
        <taxon>Palleronia</taxon>
    </lineage>
</organism>
<dbReference type="RefSeq" id="WP_281259940.1">
    <property type="nucleotide sequence ID" value="NZ_ONZF01000003.1"/>
</dbReference>
<dbReference type="AlphaFoldDB" id="A0A2R8BVH7"/>
<dbReference type="EMBL" id="ONZF01000003">
    <property type="protein sequence ID" value="SPJ24130.1"/>
    <property type="molecule type" value="Genomic_DNA"/>
</dbReference>
<dbReference type="Proteomes" id="UP000244912">
    <property type="component" value="Unassembled WGS sequence"/>
</dbReference>
<gene>
    <name evidence="1" type="ORF">PAA8504_01957</name>
</gene>
<proteinExistence type="predicted"/>
<keyword evidence="2" id="KW-1185">Reference proteome</keyword>
<evidence type="ECO:0000313" key="2">
    <source>
        <dbReference type="Proteomes" id="UP000244912"/>
    </source>
</evidence>
<name>A0A2R8BVH7_9RHOB</name>
<protein>
    <submittedName>
        <fullName evidence="1">Uncharacterized protein</fullName>
    </submittedName>
</protein>
<sequence>MLGDFGRIRRFNTRIALRSRVSEVSWRATWVAPFPSTEMHKLV</sequence>
<evidence type="ECO:0000313" key="1">
    <source>
        <dbReference type="EMBL" id="SPJ24130.1"/>
    </source>
</evidence>
<accession>A0A2R8BVH7</accession>
<reference evidence="1 2" key="1">
    <citation type="submission" date="2018-03" db="EMBL/GenBank/DDBJ databases">
        <authorList>
            <person name="Keele B.F."/>
        </authorList>
    </citation>
    <scope>NUCLEOTIDE SEQUENCE [LARGE SCALE GENOMIC DNA]</scope>
    <source>
        <strain evidence="1 2">CECT 8504</strain>
    </source>
</reference>